<gene>
    <name evidence="2" type="ORF">CI15_07365</name>
</gene>
<protein>
    <submittedName>
        <fullName evidence="2">Peptidoglycan-binding protein</fullName>
    </submittedName>
</protein>
<comment type="caution">
    <text evidence="2">The sequence shown here is derived from an EMBL/GenBank/DDBJ whole genome shotgun (WGS) entry which is preliminary data.</text>
</comment>
<proteinExistence type="predicted"/>
<dbReference type="Gene3D" id="3.10.350.10">
    <property type="entry name" value="LysM domain"/>
    <property type="match status" value="1"/>
</dbReference>
<dbReference type="InterPro" id="IPR036779">
    <property type="entry name" value="LysM_dom_sf"/>
</dbReference>
<dbReference type="AlphaFoldDB" id="A0A149PY53"/>
<evidence type="ECO:0000313" key="3">
    <source>
        <dbReference type="Proteomes" id="UP000075613"/>
    </source>
</evidence>
<evidence type="ECO:0000259" key="1">
    <source>
        <dbReference type="SMART" id="SM00257"/>
    </source>
</evidence>
<reference evidence="2 3" key="1">
    <citation type="journal article" date="2015" name="Int. J. Syst. Evol. Microbiol.">
        <title>Burkholderia monticola sp. nov., isolated from mountain soil.</title>
        <authorList>
            <person name="Baek I."/>
            <person name="Seo B."/>
            <person name="Lee I."/>
            <person name="Yi H."/>
            <person name="Chun J."/>
        </authorList>
    </citation>
    <scope>NUCLEOTIDE SEQUENCE [LARGE SCALE GENOMIC DNA]</scope>
    <source>
        <strain evidence="2 3">JC2948</strain>
    </source>
</reference>
<dbReference type="SUPFAM" id="SSF54106">
    <property type="entry name" value="LysM domain"/>
    <property type="match status" value="1"/>
</dbReference>
<evidence type="ECO:0000313" key="2">
    <source>
        <dbReference type="EMBL" id="KXU89985.1"/>
    </source>
</evidence>
<dbReference type="EMBL" id="LRBG01000004">
    <property type="protein sequence ID" value="KXU89985.1"/>
    <property type="molecule type" value="Genomic_DNA"/>
</dbReference>
<feature type="domain" description="LysM" evidence="1">
    <location>
        <begin position="154"/>
        <end position="196"/>
    </location>
</feature>
<dbReference type="STRING" id="1399968.CI15_07365"/>
<dbReference type="Pfam" id="PF01476">
    <property type="entry name" value="LysM"/>
    <property type="match status" value="1"/>
</dbReference>
<keyword evidence="3" id="KW-1185">Reference proteome</keyword>
<dbReference type="CDD" id="cd00118">
    <property type="entry name" value="LysM"/>
    <property type="match status" value="1"/>
</dbReference>
<dbReference type="InterPro" id="IPR018392">
    <property type="entry name" value="LysM"/>
</dbReference>
<name>A0A149PY53_9BURK</name>
<sequence>MVMAMQAPTRTGFERWQDGVSKAVSDAKWNSWDCEIRMTVNEYNRHLRGTSRYVPLDWQLIKAMLWVETGPHDPQWNAKPMRIGVAGDPGLASLLSGKEGGDLILPPGWKGQLTISAVRTIPAYNIRAGIGYLLMRMAHFKYRSVLGADPKVYEIAVRPGDSLDKMAKAQGTTIDTLKNLNPTAAVLRPGQVLKYRKASVQNAIASWRPFSATLIAQRYNGGGDLNYARKLDYALSMVRQGMVALCEQ</sequence>
<accession>A0A149PY53</accession>
<organism evidence="2 3">
    <name type="scientific">Paraburkholderia monticola</name>
    <dbReference type="NCBI Taxonomy" id="1399968"/>
    <lineage>
        <taxon>Bacteria</taxon>
        <taxon>Pseudomonadati</taxon>
        <taxon>Pseudomonadota</taxon>
        <taxon>Betaproteobacteria</taxon>
        <taxon>Burkholderiales</taxon>
        <taxon>Burkholderiaceae</taxon>
        <taxon>Paraburkholderia</taxon>
    </lineage>
</organism>
<dbReference type="Proteomes" id="UP000075613">
    <property type="component" value="Unassembled WGS sequence"/>
</dbReference>
<dbReference type="SMART" id="SM00257">
    <property type="entry name" value="LysM"/>
    <property type="match status" value="1"/>
</dbReference>